<reference evidence="12" key="2">
    <citation type="submission" date="2025-08" db="UniProtKB">
        <authorList>
            <consortium name="Ensembl"/>
        </authorList>
    </citation>
    <scope>IDENTIFICATION</scope>
</reference>
<dbReference type="InParanoid" id="W5LYC1"/>
<dbReference type="PANTHER" id="PTHR46881">
    <property type="entry name" value="PALMDELPHIN"/>
    <property type="match status" value="1"/>
</dbReference>
<keyword evidence="13" id="KW-1185">Reference proteome</keyword>
<evidence type="ECO:0000256" key="9">
    <source>
        <dbReference type="ARBA" id="ARBA00040857"/>
    </source>
</evidence>
<dbReference type="eggNOG" id="ENOG502QVMH">
    <property type="taxonomic scope" value="Eukaryota"/>
</dbReference>
<dbReference type="GO" id="GO:0043197">
    <property type="term" value="C:dendritic spine"/>
    <property type="evidence" value="ECO:0007669"/>
    <property type="project" value="UniProtKB-SubCell"/>
</dbReference>
<dbReference type="PANTHER" id="PTHR46881:SF1">
    <property type="entry name" value="PALMDELPHIN"/>
    <property type="match status" value="1"/>
</dbReference>
<evidence type="ECO:0000256" key="7">
    <source>
        <dbReference type="ARBA" id="ARBA00023054"/>
    </source>
</evidence>
<reference evidence="13" key="1">
    <citation type="submission" date="2011-12" db="EMBL/GenBank/DDBJ databases">
        <title>The Draft Genome of Lepisosteus oculatus.</title>
        <authorList>
            <consortium name="The Broad Institute Genome Assembly &amp; Analysis Group"/>
            <consortium name="Computational R&amp;D Group"/>
            <consortium name="and Sequencing Platform"/>
            <person name="Di Palma F."/>
            <person name="Alfoldi J."/>
            <person name="Johnson J."/>
            <person name="Berlin A."/>
            <person name="Gnerre S."/>
            <person name="Jaffe D."/>
            <person name="MacCallum I."/>
            <person name="Young S."/>
            <person name="Walker B.J."/>
            <person name="Lander E.S."/>
            <person name="Lindblad-Toh K."/>
        </authorList>
    </citation>
    <scope>NUCLEOTIDE SEQUENCE [LARGE SCALE GENOMIC DNA]</scope>
</reference>
<keyword evidence="7 10" id="KW-0175">Coiled coil</keyword>
<keyword evidence="6" id="KW-0770">Synapse</keyword>
<evidence type="ECO:0000256" key="8">
    <source>
        <dbReference type="ARBA" id="ARBA00023273"/>
    </source>
</evidence>
<evidence type="ECO:0000256" key="2">
    <source>
        <dbReference type="ARBA" id="ARBA00004496"/>
    </source>
</evidence>
<sequence>MEEAELLKERLQAITDKRKIREDIAQKRTEIEEEKLKLQYLKKQKKALREKWLMDGLSSPSVPEEMALKLQAQDNQQQTKILESNISRIENEIEALERQEMMISTNESLILKKLKEVERSAEDIIKAVKADVKQAITEPIEYIYSEIPDLPKSYRPTNLKKMPSPEQQMDNEQSKKALFAMEINVEKDMKTGESQVLSTATVTPEAFQEKGIKVYDDGRKSVYALCSDREVAHNGVDELTPIEVEELLRKATEKKSKTALEYHEPVFSSSYSRPSTPRRRDRPQASPEPNGLQESPEKHTPMMPELAHNDMAHFQEEMASHIPHRPDGPPKFAETSPNGKTNQSIFSNGDETHLLSNIAKSEPMPYQDSRDAHHAAVFVNSVDDNKQSAAAYPDDPKCNVLHAMPTSVANEEPVTMIFMGYQCVEDDVETQQGMGFEGAIRAELVVIGDDDDNELQPSYHPDGYHSKVFQPSMNSRLSHYLPDTEVNCSTNNVLAYSDSVPLQDQETRPNHVPNRTYSDGQTSRDATEDISVTALRMRMTKLGKRMI</sequence>
<dbReference type="STRING" id="7918.ENSLOCP00000001128"/>
<evidence type="ECO:0000256" key="6">
    <source>
        <dbReference type="ARBA" id="ARBA00023018"/>
    </source>
</evidence>
<dbReference type="Ensembl" id="ENSLOCT00000001132.1">
    <property type="protein sequence ID" value="ENSLOCP00000001128.1"/>
    <property type="gene ID" value="ENSLOCG00000000981.1"/>
</dbReference>
<dbReference type="InterPro" id="IPR004965">
    <property type="entry name" value="Paralemmin"/>
</dbReference>
<name>W5LYC1_LEPOC</name>
<dbReference type="OMA" id="GIDNMTH"/>
<comment type="similarity">
    <text evidence="4">Belongs to the paralemmin family.</text>
</comment>
<dbReference type="EMBL" id="AHAT01034668">
    <property type="status" value="NOT_ANNOTATED_CDS"/>
    <property type="molecule type" value="Genomic_DNA"/>
</dbReference>
<dbReference type="Pfam" id="PF03285">
    <property type="entry name" value="Paralemmin"/>
    <property type="match status" value="2"/>
</dbReference>
<dbReference type="Bgee" id="ENSLOCG00000000981">
    <property type="expression patterns" value="Expressed in embryo and 7 other cell types or tissues"/>
</dbReference>
<evidence type="ECO:0000256" key="5">
    <source>
        <dbReference type="ARBA" id="ARBA00022490"/>
    </source>
</evidence>
<dbReference type="AlphaFoldDB" id="W5LYC1"/>
<protein>
    <recommendedName>
        <fullName evidence="9">Palmdelphin</fullName>
    </recommendedName>
</protein>
<evidence type="ECO:0000256" key="10">
    <source>
        <dbReference type="SAM" id="Coils"/>
    </source>
</evidence>
<organism evidence="12 13">
    <name type="scientific">Lepisosteus oculatus</name>
    <name type="common">Spotted gar</name>
    <dbReference type="NCBI Taxonomy" id="7918"/>
    <lineage>
        <taxon>Eukaryota</taxon>
        <taxon>Metazoa</taxon>
        <taxon>Chordata</taxon>
        <taxon>Craniata</taxon>
        <taxon>Vertebrata</taxon>
        <taxon>Euteleostomi</taxon>
        <taxon>Actinopterygii</taxon>
        <taxon>Neopterygii</taxon>
        <taxon>Holostei</taxon>
        <taxon>Semionotiformes</taxon>
        <taxon>Lepisosteidae</taxon>
        <taxon>Lepisosteus</taxon>
    </lineage>
</organism>
<dbReference type="GO" id="GO:0005737">
    <property type="term" value="C:cytoplasm"/>
    <property type="evidence" value="ECO:0000318"/>
    <property type="project" value="GO_Central"/>
</dbReference>
<keyword evidence="8" id="KW-0966">Cell projection</keyword>
<dbReference type="GeneTree" id="ENSGT00940000157718"/>
<comment type="subcellular location">
    <subcellularLocation>
        <location evidence="1">Cell projection</location>
        <location evidence="1">Dendrite</location>
    </subcellularLocation>
    <subcellularLocation>
        <location evidence="3">Cell projection</location>
        <location evidence="3">Dendritic spine</location>
    </subcellularLocation>
    <subcellularLocation>
        <location evidence="2">Cytoplasm</location>
    </subcellularLocation>
</comment>
<reference evidence="12" key="3">
    <citation type="submission" date="2025-09" db="UniProtKB">
        <authorList>
            <consortium name="Ensembl"/>
        </authorList>
    </citation>
    <scope>IDENTIFICATION</scope>
</reference>
<evidence type="ECO:0000256" key="3">
    <source>
        <dbReference type="ARBA" id="ARBA00004552"/>
    </source>
</evidence>
<evidence type="ECO:0000313" key="13">
    <source>
        <dbReference type="Proteomes" id="UP000018468"/>
    </source>
</evidence>
<keyword evidence="5" id="KW-0963">Cytoplasm</keyword>
<accession>W5LYC1</accession>
<feature type="compositionally biased region" description="Polar residues" evidence="11">
    <location>
        <begin position="513"/>
        <end position="524"/>
    </location>
</feature>
<dbReference type="GO" id="GO:0016020">
    <property type="term" value="C:membrane"/>
    <property type="evidence" value="ECO:0007669"/>
    <property type="project" value="InterPro"/>
</dbReference>
<proteinExistence type="inferred from homology"/>
<evidence type="ECO:0000256" key="1">
    <source>
        <dbReference type="ARBA" id="ARBA00004279"/>
    </source>
</evidence>
<dbReference type="GO" id="GO:0008360">
    <property type="term" value="P:regulation of cell shape"/>
    <property type="evidence" value="ECO:0007669"/>
    <property type="project" value="InterPro"/>
</dbReference>
<feature type="compositionally biased region" description="Polar residues" evidence="11">
    <location>
        <begin position="335"/>
        <end position="346"/>
    </location>
</feature>
<feature type="region of interest" description="Disordered" evidence="11">
    <location>
        <begin position="259"/>
        <end position="303"/>
    </location>
</feature>
<feature type="region of interest" description="Disordered" evidence="11">
    <location>
        <begin position="502"/>
        <end position="527"/>
    </location>
</feature>
<evidence type="ECO:0000256" key="11">
    <source>
        <dbReference type="SAM" id="MobiDB-lite"/>
    </source>
</evidence>
<dbReference type="Proteomes" id="UP000018468">
    <property type="component" value="Linkage group LG10"/>
</dbReference>
<evidence type="ECO:0000313" key="12">
    <source>
        <dbReference type="Ensembl" id="ENSLOCP00000001128.1"/>
    </source>
</evidence>
<evidence type="ECO:0000256" key="4">
    <source>
        <dbReference type="ARBA" id="ARBA00005756"/>
    </source>
</evidence>
<feature type="region of interest" description="Disordered" evidence="11">
    <location>
        <begin position="321"/>
        <end position="346"/>
    </location>
</feature>
<feature type="coiled-coil region" evidence="10">
    <location>
        <begin position="17"/>
        <end position="131"/>
    </location>
</feature>